<dbReference type="Proteomes" id="UP000287872">
    <property type="component" value="Unassembled WGS sequence"/>
</dbReference>
<keyword evidence="2" id="KW-1185">Reference proteome</keyword>
<organism evidence="1 2">
    <name type="scientific">Clostridium tagluense</name>
    <dbReference type="NCBI Taxonomy" id="360422"/>
    <lineage>
        <taxon>Bacteria</taxon>
        <taxon>Bacillati</taxon>
        <taxon>Bacillota</taxon>
        <taxon>Clostridia</taxon>
        <taxon>Eubacteriales</taxon>
        <taxon>Clostridiaceae</taxon>
        <taxon>Clostridium</taxon>
    </lineage>
</organism>
<reference evidence="1 2" key="1">
    <citation type="submission" date="2018-11" db="EMBL/GenBank/DDBJ databases">
        <title>Genome sequencing and assembly of Clostridium tagluense strain A121.</title>
        <authorList>
            <person name="Murakami T."/>
            <person name="Segawa T."/>
            <person name="Shcherbakova V.A."/>
            <person name="Mori H."/>
            <person name="Yoshimura Y."/>
        </authorList>
    </citation>
    <scope>NUCLEOTIDE SEQUENCE [LARGE SCALE GENOMIC DNA]</scope>
    <source>
        <strain evidence="1 2">A121</strain>
    </source>
</reference>
<sequence length="75" mass="8783">MMENNKELEYIKNELKNGVYKIEDIEVKDSILDMCVGYKGYKQLVKLDLNTKYPVIAELKEALNKWVIKCDANIK</sequence>
<evidence type="ECO:0000313" key="1">
    <source>
        <dbReference type="EMBL" id="GCD10451.1"/>
    </source>
</evidence>
<name>A0A401ULP2_9CLOT</name>
<dbReference type="RefSeq" id="WP_125001112.1">
    <property type="nucleotide sequence ID" value="NZ_BHYK01000010.1"/>
</dbReference>
<dbReference type="EMBL" id="BHYK01000010">
    <property type="protein sequence ID" value="GCD10451.1"/>
    <property type="molecule type" value="Genomic_DNA"/>
</dbReference>
<comment type="caution">
    <text evidence="1">The sequence shown here is derived from an EMBL/GenBank/DDBJ whole genome shotgun (WGS) entry which is preliminary data.</text>
</comment>
<proteinExistence type="predicted"/>
<accession>A0A401ULP2</accession>
<evidence type="ECO:0000313" key="2">
    <source>
        <dbReference type="Proteomes" id="UP000287872"/>
    </source>
</evidence>
<gene>
    <name evidence="1" type="ORF">Ctaglu_20740</name>
</gene>
<protein>
    <submittedName>
        <fullName evidence="1">Uncharacterized protein</fullName>
    </submittedName>
</protein>
<dbReference type="AlphaFoldDB" id="A0A401ULP2"/>